<evidence type="ECO:0000313" key="2">
    <source>
        <dbReference type="Proteomes" id="UP000468735"/>
    </source>
</evidence>
<organism evidence="1 2">
    <name type="scientific">Actinomadura rudentiformis</name>
    <dbReference type="NCBI Taxonomy" id="359158"/>
    <lineage>
        <taxon>Bacteria</taxon>
        <taxon>Bacillati</taxon>
        <taxon>Actinomycetota</taxon>
        <taxon>Actinomycetes</taxon>
        <taxon>Streptosporangiales</taxon>
        <taxon>Thermomonosporaceae</taxon>
        <taxon>Actinomadura</taxon>
    </lineage>
</organism>
<comment type="caution">
    <text evidence="1">The sequence shown here is derived from an EMBL/GenBank/DDBJ whole genome shotgun (WGS) entry which is preliminary data.</text>
</comment>
<dbReference type="EMBL" id="WBMT01000004">
    <property type="protein sequence ID" value="KAB2350375.1"/>
    <property type="molecule type" value="Genomic_DNA"/>
</dbReference>
<sequence>MDSDLFFDDFADIIKAYAEQLRREGRVVARLHTHEERGLFKQLGDRAAHLLGRPYAVFDTGDLTYVILMDWRFHPPVPPP</sequence>
<dbReference type="AlphaFoldDB" id="A0A6H9Z1E8"/>
<dbReference type="RefSeq" id="WP_151560123.1">
    <property type="nucleotide sequence ID" value="NZ_WBMT01000004.1"/>
</dbReference>
<evidence type="ECO:0000313" key="1">
    <source>
        <dbReference type="EMBL" id="KAB2350375.1"/>
    </source>
</evidence>
<gene>
    <name evidence="1" type="ORF">F8566_11440</name>
</gene>
<keyword evidence="2" id="KW-1185">Reference proteome</keyword>
<proteinExistence type="predicted"/>
<dbReference type="Proteomes" id="UP000468735">
    <property type="component" value="Unassembled WGS sequence"/>
</dbReference>
<name>A0A6H9Z1E8_9ACTN</name>
<accession>A0A6H9Z1E8</accession>
<protein>
    <submittedName>
        <fullName evidence="1">Uncharacterized protein</fullName>
    </submittedName>
</protein>
<reference evidence="1 2" key="1">
    <citation type="submission" date="2019-09" db="EMBL/GenBank/DDBJ databases">
        <title>Actinomadura physcomitrii sp. nov., a novel actinomycete isolated from moss [Physcomitrium sphaericum (Ludw) Fuernr].</title>
        <authorList>
            <person name="Zhuang X."/>
            <person name="Liu C."/>
        </authorList>
    </citation>
    <scope>NUCLEOTIDE SEQUENCE [LARGE SCALE GENOMIC DNA]</scope>
    <source>
        <strain evidence="1 2">HMC1</strain>
    </source>
</reference>